<gene>
    <name evidence="1" type="ORF">PAM7066_03396</name>
</gene>
<dbReference type="Proteomes" id="UP000193870">
    <property type="component" value="Unassembled WGS sequence"/>
</dbReference>
<dbReference type="AlphaFoldDB" id="A0A1Y5TR16"/>
<dbReference type="RefSeq" id="WP_085855361.1">
    <property type="nucleotide sequence ID" value="NZ_FOPF01000015.1"/>
</dbReference>
<evidence type="ECO:0000313" key="1">
    <source>
        <dbReference type="EMBL" id="SLN67749.1"/>
    </source>
</evidence>
<proteinExistence type="predicted"/>
<reference evidence="1 2" key="1">
    <citation type="submission" date="2017-03" db="EMBL/GenBank/DDBJ databases">
        <authorList>
            <person name="Afonso C.L."/>
            <person name="Miller P.J."/>
            <person name="Scott M.A."/>
            <person name="Spackman E."/>
            <person name="Goraichik I."/>
            <person name="Dimitrov K.M."/>
            <person name="Suarez D.L."/>
            <person name="Swayne D.E."/>
        </authorList>
    </citation>
    <scope>NUCLEOTIDE SEQUENCE [LARGE SCALE GENOMIC DNA]</scope>
    <source>
        <strain evidence="1 2">CECT 7066</strain>
    </source>
</reference>
<organism evidence="1 2">
    <name type="scientific">Palleronia marisminoris</name>
    <dbReference type="NCBI Taxonomy" id="315423"/>
    <lineage>
        <taxon>Bacteria</taxon>
        <taxon>Pseudomonadati</taxon>
        <taxon>Pseudomonadota</taxon>
        <taxon>Alphaproteobacteria</taxon>
        <taxon>Rhodobacterales</taxon>
        <taxon>Roseobacteraceae</taxon>
        <taxon>Palleronia</taxon>
    </lineage>
</organism>
<dbReference type="STRING" id="315423.SAMN04488020_1152"/>
<sequence>MFDEPHGHADGLAFIVAIKASAEVNYGYALPLFLKWLARRIGELLTRRLPAMLKKFGTAAAGV</sequence>
<dbReference type="OrthoDB" id="784829at2"/>
<evidence type="ECO:0000313" key="2">
    <source>
        <dbReference type="Proteomes" id="UP000193870"/>
    </source>
</evidence>
<protein>
    <submittedName>
        <fullName evidence="1">Uncharacterized protein</fullName>
    </submittedName>
</protein>
<dbReference type="EMBL" id="FWFV01000014">
    <property type="protein sequence ID" value="SLN67749.1"/>
    <property type="molecule type" value="Genomic_DNA"/>
</dbReference>
<keyword evidence="2" id="KW-1185">Reference proteome</keyword>
<accession>A0A1Y5TR16</accession>
<name>A0A1Y5TR16_9RHOB</name>